<feature type="domain" description="Heat-inducible transcription repressor HrcA C-terminal" evidence="6">
    <location>
        <begin position="117"/>
        <end position="330"/>
    </location>
</feature>
<dbReference type="Gene3D" id="3.30.390.60">
    <property type="entry name" value="Heat-inducible transcription repressor hrca homolog, domain 3"/>
    <property type="match status" value="1"/>
</dbReference>
<evidence type="ECO:0000256" key="4">
    <source>
        <dbReference type="ARBA" id="ARBA00023163"/>
    </source>
</evidence>
<dbReference type="PANTHER" id="PTHR34824">
    <property type="entry name" value="HEAT-INDUCIBLE TRANSCRIPTION REPRESSOR HRCA"/>
    <property type="match status" value="1"/>
</dbReference>
<proteinExistence type="inferred from homology"/>
<dbReference type="SUPFAM" id="SSF55781">
    <property type="entry name" value="GAF domain-like"/>
    <property type="match status" value="1"/>
</dbReference>
<dbReference type="GO" id="GO:0045892">
    <property type="term" value="P:negative regulation of DNA-templated transcription"/>
    <property type="evidence" value="ECO:0007669"/>
    <property type="project" value="UniProtKB-UniRule"/>
</dbReference>
<evidence type="ECO:0000256" key="3">
    <source>
        <dbReference type="ARBA" id="ARBA00023016"/>
    </source>
</evidence>
<organism evidence="7 8">
    <name type="scientific">Candidatus Allofournierella pullistercoris</name>
    <dbReference type="NCBI Taxonomy" id="2838597"/>
    <lineage>
        <taxon>Bacteria</taxon>
        <taxon>Bacillati</taxon>
        <taxon>Bacillota</taxon>
        <taxon>Clostridia</taxon>
        <taxon>Eubacteriales</taxon>
        <taxon>Oscillospiraceae</taxon>
        <taxon>Allofournierella</taxon>
    </lineage>
</organism>
<protein>
    <recommendedName>
        <fullName evidence="5">Heat-inducible transcription repressor HrcA</fullName>
    </recommendedName>
</protein>
<keyword evidence="2 5" id="KW-0805">Transcription regulation</keyword>
<evidence type="ECO:0000256" key="5">
    <source>
        <dbReference type="HAMAP-Rule" id="MF_00081"/>
    </source>
</evidence>
<dbReference type="Pfam" id="PF01628">
    <property type="entry name" value="HrcA"/>
    <property type="match status" value="1"/>
</dbReference>
<dbReference type="InterPro" id="IPR023120">
    <property type="entry name" value="WHTH_transcript_rep_HrcA_IDD"/>
</dbReference>
<sequence>MTDKRRCGVVPIDDRKQRVLQAIVTLYTQDGEPVGSGLLSRYLDTAYSSATLRNEMAALTKLGLLEQPHTSAGRVPSVKGYRYYLDHLMSPKKSLRPSQRAAIDAIFAGLDCEPERLASAAARALAEETGFAVAATTPRSDDLCIAHFEVVQVGRYSAAVLGVTSTGGVHTRVARLEQPLTRMAAQQLAALLNRGLTFVSPMDLNQSMLYSMALELGEQATAFYPVIQAAASLLRQAAQAKTCLEGQQYLLRWPELTKSLPHVLEVFSDQEKAGRLITPRTNRTTVLLGEDIQSPLPGFCVVSKRYLAGGGLTGAIALLGPARMPFETLIPTLEYYALKLGECMAGNTQEESL</sequence>
<evidence type="ECO:0000259" key="6">
    <source>
        <dbReference type="Pfam" id="PF01628"/>
    </source>
</evidence>
<dbReference type="Proteomes" id="UP000713596">
    <property type="component" value="Unassembled WGS sequence"/>
</dbReference>
<keyword evidence="3 5" id="KW-0346">Stress response</keyword>
<accession>A0A948T1G4</accession>
<comment type="caution">
    <text evidence="7">The sequence shown here is derived from an EMBL/GenBank/DDBJ whole genome shotgun (WGS) entry which is preliminary data.</text>
</comment>
<dbReference type="InterPro" id="IPR002571">
    <property type="entry name" value="HrcA"/>
</dbReference>
<gene>
    <name evidence="5 7" type="primary">hrcA</name>
    <name evidence="7" type="ORF">H9882_01605</name>
</gene>
<dbReference type="HAMAP" id="MF_00081">
    <property type="entry name" value="HrcA"/>
    <property type="match status" value="1"/>
</dbReference>
<dbReference type="PIRSF" id="PIRSF005485">
    <property type="entry name" value="HrcA"/>
    <property type="match status" value="1"/>
</dbReference>
<dbReference type="InterPro" id="IPR021153">
    <property type="entry name" value="HrcA_C"/>
</dbReference>
<comment type="similarity">
    <text evidence="5">Belongs to the HrcA family.</text>
</comment>
<reference evidence="7" key="1">
    <citation type="journal article" date="2021" name="PeerJ">
        <title>Extensive microbial diversity within the chicken gut microbiome revealed by metagenomics and culture.</title>
        <authorList>
            <person name="Gilroy R."/>
            <person name="Ravi A."/>
            <person name="Getino M."/>
            <person name="Pursley I."/>
            <person name="Horton D.L."/>
            <person name="Alikhan N.F."/>
            <person name="Baker D."/>
            <person name="Gharbi K."/>
            <person name="Hall N."/>
            <person name="Watson M."/>
            <person name="Adriaenssens E.M."/>
            <person name="Foster-Nyarko E."/>
            <person name="Jarju S."/>
            <person name="Secka A."/>
            <person name="Antonio M."/>
            <person name="Oren A."/>
            <person name="Chaudhuri R.R."/>
            <person name="La Ragione R."/>
            <person name="Hildebrand F."/>
            <person name="Pallen M.J."/>
        </authorList>
    </citation>
    <scope>NUCLEOTIDE SEQUENCE</scope>
    <source>
        <strain evidence="7">B5_2728</strain>
    </source>
</reference>
<dbReference type="EMBL" id="JAHLFP010000009">
    <property type="protein sequence ID" value="MBU3805589.1"/>
    <property type="molecule type" value="Genomic_DNA"/>
</dbReference>
<dbReference type="SUPFAM" id="SSF46785">
    <property type="entry name" value="Winged helix' DNA-binding domain"/>
    <property type="match status" value="1"/>
</dbReference>
<dbReference type="GO" id="GO:0003677">
    <property type="term" value="F:DNA binding"/>
    <property type="evidence" value="ECO:0007669"/>
    <property type="project" value="InterPro"/>
</dbReference>
<dbReference type="PANTHER" id="PTHR34824:SF1">
    <property type="entry name" value="HEAT-INDUCIBLE TRANSCRIPTION REPRESSOR HRCA"/>
    <property type="match status" value="1"/>
</dbReference>
<dbReference type="Gene3D" id="3.30.450.40">
    <property type="match status" value="1"/>
</dbReference>
<name>A0A948T1G4_9FIRM</name>
<evidence type="ECO:0000256" key="1">
    <source>
        <dbReference type="ARBA" id="ARBA00022491"/>
    </source>
</evidence>
<dbReference type="NCBIfam" id="TIGR00331">
    <property type="entry name" value="hrcA"/>
    <property type="match status" value="1"/>
</dbReference>
<evidence type="ECO:0000256" key="2">
    <source>
        <dbReference type="ARBA" id="ARBA00023015"/>
    </source>
</evidence>
<evidence type="ECO:0000313" key="8">
    <source>
        <dbReference type="Proteomes" id="UP000713596"/>
    </source>
</evidence>
<dbReference type="AlphaFoldDB" id="A0A948T1G4"/>
<dbReference type="InterPro" id="IPR036388">
    <property type="entry name" value="WH-like_DNA-bd_sf"/>
</dbReference>
<comment type="function">
    <text evidence="5">Negative regulator of class I heat shock genes (grpE-dnaK-dnaJ and groELS operons). Prevents heat-shock induction of these operons.</text>
</comment>
<keyword evidence="4 5" id="KW-0804">Transcription</keyword>
<dbReference type="InterPro" id="IPR036390">
    <property type="entry name" value="WH_DNA-bd_sf"/>
</dbReference>
<dbReference type="InterPro" id="IPR029016">
    <property type="entry name" value="GAF-like_dom_sf"/>
</dbReference>
<reference evidence="7" key="2">
    <citation type="submission" date="2021-04" db="EMBL/GenBank/DDBJ databases">
        <authorList>
            <person name="Gilroy R."/>
        </authorList>
    </citation>
    <scope>NUCLEOTIDE SEQUENCE</scope>
    <source>
        <strain evidence="7">B5_2728</strain>
    </source>
</reference>
<keyword evidence="1 5" id="KW-0678">Repressor</keyword>
<dbReference type="Gene3D" id="1.10.10.10">
    <property type="entry name" value="Winged helix-like DNA-binding domain superfamily/Winged helix DNA-binding domain"/>
    <property type="match status" value="1"/>
</dbReference>
<evidence type="ECO:0000313" key="7">
    <source>
        <dbReference type="EMBL" id="MBU3805589.1"/>
    </source>
</evidence>